<dbReference type="AlphaFoldDB" id="A0A9P6MWQ0"/>
<dbReference type="SMART" id="SM00671">
    <property type="entry name" value="SEL1"/>
    <property type="match status" value="15"/>
</dbReference>
<dbReference type="PANTHER" id="PTHR11102:SF160">
    <property type="entry name" value="ERAD-ASSOCIATED E3 UBIQUITIN-PROTEIN LIGASE COMPONENT HRD3"/>
    <property type="match status" value="1"/>
</dbReference>
<dbReference type="Proteomes" id="UP000703661">
    <property type="component" value="Unassembled WGS sequence"/>
</dbReference>
<dbReference type="InterPro" id="IPR032675">
    <property type="entry name" value="LRR_dom_sf"/>
</dbReference>
<proteinExistence type="inferred from homology"/>
<keyword evidence="4" id="KW-1185">Reference proteome</keyword>
<dbReference type="InterPro" id="IPR011990">
    <property type="entry name" value="TPR-like_helical_dom_sf"/>
</dbReference>
<protein>
    <submittedName>
        <fullName evidence="3">Uncharacterized protein</fullName>
    </submittedName>
</protein>
<dbReference type="SUPFAM" id="SSF52047">
    <property type="entry name" value="RNI-like"/>
    <property type="match status" value="1"/>
</dbReference>
<feature type="compositionally biased region" description="Low complexity" evidence="2">
    <location>
        <begin position="540"/>
        <end position="551"/>
    </location>
</feature>
<evidence type="ECO:0000313" key="3">
    <source>
        <dbReference type="EMBL" id="KAG0015724.1"/>
    </source>
</evidence>
<comment type="caution">
    <text evidence="3">The sequence shown here is derived from an EMBL/GenBank/DDBJ whole genome shotgun (WGS) entry which is preliminary data.</text>
</comment>
<name>A0A9P6MWQ0_9FUNG</name>
<sequence>MYQYGRGVIQDYSRAAEWFQWAANQGNADAQNNLGSMYKNGHGVTRDYTKAIHWYQNAASQGNSDAQNNLGSIYRDGCGVPKDYPKAIRWYQMAVSQGNADAENNIGVMYKYGHAVIQDYSQAVEWFEKAANQGNANAQNNLGLMFQHGHGVTQDHAKAVKLYQEAANQGHPEAQNNLGSMYETLDRSKAVELFQQAAAQGVVSALSNLGSMYQNGHGVLLDNSKAVDLYQKAASLGDADAQNNLGVMYYNGKGVTQDHSKAIELYREAASQGNASGQNNLGTMYYVGLGVAQDHYKAVELYRKAAMQGHADAQCNLGFMYLNGYGVARDHSKATEFYLKAAHQQHAEAQNKLGSLFRNGDGVPQDLGKAVEWYRKGASQGNAKAQHNLGIMYYNGKGVEKDISKAIDLWKMAAIQGNTSAQSKLEMVQRGDEKSKNPSHQSGEYVILWNDIKTVINNPLHLWDGETPVPFLKDKNSEFLQPLRIAEYLGTILDVVLKAPEIDTAMQSLMIRFLETGSSAKPTPSDNQQSLVMESGDPNTTATTDDSQAQAKRSQDCLKSCDDTQQINKGNYTGFSGDGRMDTQGIAKNAQRIEEYIQEAVADTQGVVADTQGAVADTQGAVADTQGAVADTQGAVEDTQTIEQDTPRVEERVVNINYGRGLAHYDGSYGAQQDFRLAAEYFLKAASQGHADAQHKLGLMYDRGQGVSQDYSKAAEWYRRAADQGHHDSQSSLGFLYESGLGVPMDLSKAVGWWEKAFTQRQTTYDKWERPETQAALAIRSGSIKSIKSRFGGAYQLLAKLAQSTSFGFPRLSVLQCGYLPASPTSLIKNLSYLPSIMSVIEVCPNLRMLELSFFDFRNESVLPKLLSLIRKKGRMLQELRIRKFACIRYKYLSSILWSCAAVERLTLDIDLYEIHRRFDRGNELELEAMAREALFGEVDSLSGLPSHLEIQDGKKSDTIAGSGLEFAWKELHMPFNTYYNVISLFTILRQCPHLESFTPPEIGSDITQEVLSILTASTLPRLKHLDLRYVDPSMIAGRSNIPQILDAFSGLKSVVFGTRVAMPIQTVQSLILRSFHSLENLTFVNSLSITTDGIHRILSSCPLLKRFDALVSLYREDTEISEPLEHNGDRRLDPTLILEPKNIGWVCYGLEILRLNYKNMDGELYIPVALRKQISMFRNLKDLRLQCTSYRENMTGEDGVIEALQEWSTLTDLRTLELRNFRPPLDKEELARIRQKWPKLEWIRFD</sequence>
<dbReference type="Gene3D" id="1.25.40.10">
    <property type="entry name" value="Tetratricopeptide repeat domain"/>
    <property type="match status" value="4"/>
</dbReference>
<comment type="similarity">
    <text evidence="1">Belongs to the sel-1 family.</text>
</comment>
<feature type="compositionally biased region" description="Polar residues" evidence="2">
    <location>
        <begin position="517"/>
        <end position="532"/>
    </location>
</feature>
<dbReference type="Gene3D" id="3.80.10.10">
    <property type="entry name" value="Ribonuclease Inhibitor"/>
    <property type="match status" value="1"/>
</dbReference>
<dbReference type="SUPFAM" id="SSF81901">
    <property type="entry name" value="HCP-like"/>
    <property type="match status" value="5"/>
</dbReference>
<organism evidence="3 4">
    <name type="scientific">Entomortierella chlamydospora</name>
    <dbReference type="NCBI Taxonomy" id="101097"/>
    <lineage>
        <taxon>Eukaryota</taxon>
        <taxon>Fungi</taxon>
        <taxon>Fungi incertae sedis</taxon>
        <taxon>Mucoromycota</taxon>
        <taxon>Mortierellomycotina</taxon>
        <taxon>Mortierellomycetes</taxon>
        <taxon>Mortierellales</taxon>
        <taxon>Mortierellaceae</taxon>
        <taxon>Entomortierella</taxon>
    </lineage>
</organism>
<gene>
    <name evidence="3" type="ORF">BGZ80_009683</name>
</gene>
<evidence type="ECO:0000256" key="1">
    <source>
        <dbReference type="ARBA" id="ARBA00038101"/>
    </source>
</evidence>
<evidence type="ECO:0000256" key="2">
    <source>
        <dbReference type="SAM" id="MobiDB-lite"/>
    </source>
</evidence>
<dbReference type="InterPro" id="IPR050767">
    <property type="entry name" value="Sel1_AlgK"/>
</dbReference>
<dbReference type="Pfam" id="PF08238">
    <property type="entry name" value="Sel1"/>
    <property type="match status" value="15"/>
</dbReference>
<dbReference type="EMBL" id="JAAAID010000601">
    <property type="protein sequence ID" value="KAG0015724.1"/>
    <property type="molecule type" value="Genomic_DNA"/>
</dbReference>
<accession>A0A9P6MWQ0</accession>
<reference evidence="3" key="1">
    <citation type="journal article" date="2020" name="Fungal Divers.">
        <title>Resolving the Mortierellaceae phylogeny through synthesis of multi-gene phylogenetics and phylogenomics.</title>
        <authorList>
            <person name="Vandepol N."/>
            <person name="Liber J."/>
            <person name="Desiro A."/>
            <person name="Na H."/>
            <person name="Kennedy M."/>
            <person name="Barry K."/>
            <person name="Grigoriev I.V."/>
            <person name="Miller A.N."/>
            <person name="O'Donnell K."/>
            <person name="Stajich J.E."/>
            <person name="Bonito G."/>
        </authorList>
    </citation>
    <scope>NUCLEOTIDE SEQUENCE</scope>
    <source>
        <strain evidence="3">NRRL 2769</strain>
    </source>
</reference>
<feature type="region of interest" description="Disordered" evidence="2">
    <location>
        <begin position="517"/>
        <end position="551"/>
    </location>
</feature>
<dbReference type="PANTHER" id="PTHR11102">
    <property type="entry name" value="SEL-1-LIKE PROTEIN"/>
    <property type="match status" value="1"/>
</dbReference>
<evidence type="ECO:0000313" key="4">
    <source>
        <dbReference type="Proteomes" id="UP000703661"/>
    </source>
</evidence>
<dbReference type="InterPro" id="IPR006597">
    <property type="entry name" value="Sel1-like"/>
</dbReference>